<dbReference type="RefSeq" id="WP_087299903.1">
    <property type="nucleotide sequence ID" value="NZ_NFKP01000003.1"/>
</dbReference>
<keyword evidence="1" id="KW-0472">Membrane</keyword>
<evidence type="ECO:0000256" key="1">
    <source>
        <dbReference type="SAM" id="Phobius"/>
    </source>
</evidence>
<dbReference type="AlphaFoldDB" id="A0A1Y4MPR3"/>
<feature type="transmembrane region" description="Helical" evidence="1">
    <location>
        <begin position="30"/>
        <end position="50"/>
    </location>
</feature>
<sequence length="102" mass="10728">MYKLFSLNTTRVEDNVVTCTGGFSGMSGKAIAIFVGGMFVAALVIFFLIANWDYIGNGILCFAQGVAGMNTHYHFPMRDGSVYPNCTANASGGQGTAGDGNQ</sequence>
<proteinExistence type="predicted"/>
<keyword evidence="1" id="KW-1133">Transmembrane helix</keyword>
<protein>
    <submittedName>
        <fullName evidence="2">Uncharacterized protein</fullName>
    </submittedName>
</protein>
<organism evidence="2 3">
    <name type="scientific">Anaerotruncus colihominis</name>
    <dbReference type="NCBI Taxonomy" id="169435"/>
    <lineage>
        <taxon>Bacteria</taxon>
        <taxon>Bacillati</taxon>
        <taxon>Bacillota</taxon>
        <taxon>Clostridia</taxon>
        <taxon>Eubacteriales</taxon>
        <taxon>Oscillospiraceae</taxon>
        <taxon>Anaerotruncus</taxon>
    </lineage>
</organism>
<gene>
    <name evidence="2" type="ORF">B5F11_04420</name>
</gene>
<accession>A0A1Y4MPR3</accession>
<evidence type="ECO:0000313" key="3">
    <source>
        <dbReference type="Proteomes" id="UP000196386"/>
    </source>
</evidence>
<dbReference type="EMBL" id="NFKP01000003">
    <property type="protein sequence ID" value="OUP70695.1"/>
    <property type="molecule type" value="Genomic_DNA"/>
</dbReference>
<comment type="caution">
    <text evidence="2">The sequence shown here is derived from an EMBL/GenBank/DDBJ whole genome shotgun (WGS) entry which is preliminary data.</text>
</comment>
<evidence type="ECO:0000313" key="2">
    <source>
        <dbReference type="EMBL" id="OUP70695.1"/>
    </source>
</evidence>
<name>A0A1Y4MPR3_9FIRM</name>
<dbReference type="Proteomes" id="UP000196386">
    <property type="component" value="Unassembled WGS sequence"/>
</dbReference>
<reference evidence="3" key="1">
    <citation type="submission" date="2017-04" db="EMBL/GenBank/DDBJ databases">
        <title>Function of individual gut microbiota members based on whole genome sequencing of pure cultures obtained from chicken caecum.</title>
        <authorList>
            <person name="Medvecky M."/>
            <person name="Cejkova D."/>
            <person name="Polansky O."/>
            <person name="Karasova D."/>
            <person name="Kubasova T."/>
            <person name="Cizek A."/>
            <person name="Rychlik I."/>
        </authorList>
    </citation>
    <scope>NUCLEOTIDE SEQUENCE [LARGE SCALE GENOMIC DNA]</scope>
    <source>
        <strain evidence="3">An175</strain>
    </source>
</reference>
<keyword evidence="1" id="KW-0812">Transmembrane</keyword>